<dbReference type="EnsemblMetazoa" id="ASIC015812-RA">
    <property type="protein sequence ID" value="ASIC015812-PA"/>
    <property type="gene ID" value="ASIC015812"/>
</dbReference>
<protein>
    <submittedName>
        <fullName evidence="1 2">Uncharacterized protein</fullName>
    </submittedName>
</protein>
<evidence type="ECO:0000313" key="2">
    <source>
        <dbReference type="EnsemblMetazoa" id="ASIC015812-PA"/>
    </source>
</evidence>
<gene>
    <name evidence="1" type="ORF">ZHAS_00015812</name>
</gene>
<reference evidence="1 3" key="1">
    <citation type="journal article" date="2014" name="BMC Genomics">
        <title>Genome sequence of Anopheles sinensis provides insight into genetics basis of mosquito competence for malaria parasites.</title>
        <authorList>
            <person name="Zhou D."/>
            <person name="Zhang D."/>
            <person name="Ding G."/>
            <person name="Shi L."/>
            <person name="Hou Q."/>
            <person name="Ye Y."/>
            <person name="Xu Y."/>
            <person name="Zhou H."/>
            <person name="Xiong C."/>
            <person name="Li S."/>
            <person name="Yu J."/>
            <person name="Hong S."/>
            <person name="Yu X."/>
            <person name="Zou P."/>
            <person name="Chen C."/>
            <person name="Chang X."/>
            <person name="Wang W."/>
            <person name="Lv Y."/>
            <person name="Sun Y."/>
            <person name="Ma L."/>
            <person name="Shen B."/>
            <person name="Zhu C."/>
        </authorList>
    </citation>
    <scope>NUCLEOTIDE SEQUENCE [LARGE SCALE GENOMIC DNA]</scope>
</reference>
<sequence>MCFGEMYSARNSLGTEPVRCENGRVRAVAALLVHCVPFNPLAVRRVKGSLMDRSSSV</sequence>
<organism evidence="1">
    <name type="scientific">Anopheles sinensis</name>
    <name type="common">Mosquito</name>
    <dbReference type="NCBI Taxonomy" id="74873"/>
    <lineage>
        <taxon>Eukaryota</taxon>
        <taxon>Metazoa</taxon>
        <taxon>Ecdysozoa</taxon>
        <taxon>Arthropoda</taxon>
        <taxon>Hexapoda</taxon>
        <taxon>Insecta</taxon>
        <taxon>Pterygota</taxon>
        <taxon>Neoptera</taxon>
        <taxon>Endopterygota</taxon>
        <taxon>Diptera</taxon>
        <taxon>Nematocera</taxon>
        <taxon>Culicoidea</taxon>
        <taxon>Culicidae</taxon>
        <taxon>Anophelinae</taxon>
        <taxon>Anopheles</taxon>
    </lineage>
</organism>
<evidence type="ECO:0000313" key="1">
    <source>
        <dbReference type="EMBL" id="KFB47744.1"/>
    </source>
</evidence>
<dbReference type="AlphaFoldDB" id="A0A084WC00"/>
<accession>A0A084WC00</accession>
<dbReference type="EMBL" id="ATLV01022530">
    <property type="status" value="NOT_ANNOTATED_CDS"/>
    <property type="molecule type" value="Genomic_DNA"/>
</dbReference>
<keyword evidence="3" id="KW-1185">Reference proteome</keyword>
<name>A0A084WC00_ANOSI</name>
<dbReference type="Proteomes" id="UP000030765">
    <property type="component" value="Unassembled WGS sequence"/>
</dbReference>
<reference evidence="2" key="2">
    <citation type="submission" date="2020-05" db="UniProtKB">
        <authorList>
            <consortium name="EnsemblMetazoa"/>
        </authorList>
    </citation>
    <scope>IDENTIFICATION</scope>
</reference>
<dbReference type="EMBL" id="KE525333">
    <property type="protein sequence ID" value="KFB47744.1"/>
    <property type="molecule type" value="Genomic_DNA"/>
</dbReference>
<evidence type="ECO:0000313" key="3">
    <source>
        <dbReference type="Proteomes" id="UP000030765"/>
    </source>
</evidence>
<proteinExistence type="predicted"/>
<dbReference type="VEuPathDB" id="VectorBase:ASIC015812"/>